<reference evidence="1 2" key="1">
    <citation type="journal article" date="2017" name="MBio">
        <title>Type VI secretion-mediated competition in the bee gut microbiome.</title>
        <authorList>
            <person name="Steele M.I."/>
            <person name="Kwong W.K."/>
            <person name="Powell J.E."/>
            <person name="Whiteley M."/>
            <person name="Moran N.A."/>
        </authorList>
    </citation>
    <scope>NUCLEOTIDE SEQUENCE [LARGE SCALE GENOMIC DNA]</scope>
    <source>
        <strain evidence="1 2">Nev3CBA3</strain>
    </source>
</reference>
<evidence type="ECO:0000313" key="1">
    <source>
        <dbReference type="EMBL" id="PIT52994.1"/>
    </source>
</evidence>
<evidence type="ECO:0000313" key="2">
    <source>
        <dbReference type="Proteomes" id="UP000229434"/>
    </source>
</evidence>
<organism evidence="1 2">
    <name type="scientific">Snodgrassella alvi</name>
    <dbReference type="NCBI Taxonomy" id="1196083"/>
    <lineage>
        <taxon>Bacteria</taxon>
        <taxon>Pseudomonadati</taxon>
        <taxon>Pseudomonadota</taxon>
        <taxon>Betaproteobacteria</taxon>
        <taxon>Neisseriales</taxon>
        <taxon>Neisseriaceae</taxon>
        <taxon>Snodgrassella</taxon>
    </lineage>
</organism>
<proteinExistence type="predicted"/>
<accession>A0A2N9XUF2</accession>
<dbReference type="RefSeq" id="WP_100138434.1">
    <property type="nucleotide sequence ID" value="NZ_MEIS01000126.1"/>
</dbReference>
<protein>
    <submittedName>
        <fullName evidence="1">Uncharacterized protein</fullName>
    </submittedName>
</protein>
<comment type="caution">
    <text evidence="1">The sequence shown here is derived from an EMBL/GenBank/DDBJ whole genome shotgun (WGS) entry which is preliminary data.</text>
</comment>
<sequence>MEMSQINFTIDNDNYHFTFSKFLVEPCLRFKHFDKDEEKYYPDLVGYFSADCELYDKWNGCLAIEVVFTNNCYSKK</sequence>
<dbReference type="EMBL" id="MEIS01000126">
    <property type="protein sequence ID" value="PIT52994.1"/>
    <property type="molecule type" value="Genomic_DNA"/>
</dbReference>
<dbReference type="Proteomes" id="UP000229434">
    <property type="component" value="Unassembled WGS sequence"/>
</dbReference>
<gene>
    <name evidence="1" type="ORF">BHC49_12075</name>
</gene>
<dbReference type="AlphaFoldDB" id="A0A2N9XUF2"/>
<name>A0A2N9XUF2_9NEIS</name>